<dbReference type="InterPro" id="IPR036259">
    <property type="entry name" value="MFS_trans_sf"/>
</dbReference>
<dbReference type="Pfam" id="PF07690">
    <property type="entry name" value="MFS_1"/>
    <property type="match status" value="1"/>
</dbReference>
<dbReference type="Proteomes" id="UP001595847">
    <property type="component" value="Unassembled WGS sequence"/>
</dbReference>
<evidence type="ECO:0000313" key="10">
    <source>
        <dbReference type="EMBL" id="MFC3996704.1"/>
    </source>
</evidence>
<sequence>MVGGGAAPAGAGAGWRLVRAAWAVTAVFALSNSPTPLYVYWQREMGFSPGSLTVVFAAYIAAMAVTLLIAGRAADRYGRKRVVVPGIVIALAAAVLFMTAQGLAALIAARLLVGVAVGIVVSAGMAAVVDLGGEGRRHTTSMLASIAMVFGAGLGPLVGGIVYQATDRPVVWVFAVNIALLVIALIGYAGLPLGRPPAAAPGFPWPRLPRVPARNRGHIASGAAVFAPGLTATSFVLSLGPSLLVLAAGNASPLLAGGAACVMFLAATGSQLALARLTVARLFALGTASTVLSMIAVVLTIVTENPALFVASAVFAGGAQGLGQLGGLRLIAHHVANDRRAEANAALNISGYLPAAVLTVATGYAVSAWGMFPAVTALAATLAVLGGLLGAAAYLAQGEHRTRPPRNRRLPRPPAGEPPAPLPR</sequence>
<dbReference type="PROSITE" id="PS50850">
    <property type="entry name" value="MFS"/>
    <property type="match status" value="1"/>
</dbReference>
<evidence type="ECO:0000256" key="3">
    <source>
        <dbReference type="ARBA" id="ARBA00022475"/>
    </source>
</evidence>
<dbReference type="InterPro" id="IPR050171">
    <property type="entry name" value="MFS_Transporters"/>
</dbReference>
<feature type="domain" description="Major facilitator superfamily (MFS) profile" evidence="9">
    <location>
        <begin position="1"/>
        <end position="424"/>
    </location>
</feature>
<evidence type="ECO:0000256" key="6">
    <source>
        <dbReference type="ARBA" id="ARBA00023136"/>
    </source>
</evidence>
<evidence type="ECO:0000256" key="1">
    <source>
        <dbReference type="ARBA" id="ARBA00004651"/>
    </source>
</evidence>
<feature type="transmembrane region" description="Helical" evidence="8">
    <location>
        <begin position="243"/>
        <end position="267"/>
    </location>
</feature>
<evidence type="ECO:0000256" key="2">
    <source>
        <dbReference type="ARBA" id="ARBA00022448"/>
    </source>
</evidence>
<keyword evidence="11" id="KW-1185">Reference proteome</keyword>
<protein>
    <submittedName>
        <fullName evidence="10">MFS transporter</fullName>
    </submittedName>
</protein>
<keyword evidence="2" id="KW-0813">Transport</keyword>
<gene>
    <name evidence="10" type="ORF">ACFOVU_12315</name>
</gene>
<accession>A0ABV8FMU3</accession>
<evidence type="ECO:0000259" key="9">
    <source>
        <dbReference type="PROSITE" id="PS50850"/>
    </source>
</evidence>
<feature type="transmembrane region" description="Helical" evidence="8">
    <location>
        <begin position="279"/>
        <end position="302"/>
    </location>
</feature>
<feature type="region of interest" description="Disordered" evidence="7">
    <location>
        <begin position="399"/>
        <end position="424"/>
    </location>
</feature>
<feature type="transmembrane region" description="Helical" evidence="8">
    <location>
        <begin position="343"/>
        <end position="366"/>
    </location>
</feature>
<keyword evidence="6 8" id="KW-0472">Membrane</keyword>
<feature type="transmembrane region" description="Helical" evidence="8">
    <location>
        <begin position="217"/>
        <end position="237"/>
    </location>
</feature>
<comment type="subcellular location">
    <subcellularLocation>
        <location evidence="1">Cell membrane</location>
        <topology evidence="1">Multi-pass membrane protein</topology>
    </subcellularLocation>
</comment>
<dbReference type="InterPro" id="IPR020846">
    <property type="entry name" value="MFS_dom"/>
</dbReference>
<feature type="transmembrane region" description="Helical" evidence="8">
    <location>
        <begin position="141"/>
        <end position="163"/>
    </location>
</feature>
<dbReference type="InterPro" id="IPR011701">
    <property type="entry name" value="MFS"/>
</dbReference>
<feature type="transmembrane region" description="Helical" evidence="8">
    <location>
        <begin position="308"/>
        <end position="331"/>
    </location>
</feature>
<dbReference type="PROSITE" id="PS00216">
    <property type="entry name" value="SUGAR_TRANSPORT_1"/>
    <property type="match status" value="1"/>
</dbReference>
<keyword evidence="4 8" id="KW-0812">Transmembrane</keyword>
<feature type="transmembrane region" description="Helical" evidence="8">
    <location>
        <begin position="20"/>
        <end position="41"/>
    </location>
</feature>
<proteinExistence type="predicted"/>
<feature type="transmembrane region" description="Helical" evidence="8">
    <location>
        <begin position="107"/>
        <end position="129"/>
    </location>
</feature>
<organism evidence="10 11">
    <name type="scientific">Nocardiopsis sediminis</name>
    <dbReference type="NCBI Taxonomy" id="1778267"/>
    <lineage>
        <taxon>Bacteria</taxon>
        <taxon>Bacillati</taxon>
        <taxon>Actinomycetota</taxon>
        <taxon>Actinomycetes</taxon>
        <taxon>Streptosporangiales</taxon>
        <taxon>Nocardiopsidaceae</taxon>
        <taxon>Nocardiopsis</taxon>
    </lineage>
</organism>
<evidence type="ECO:0000256" key="5">
    <source>
        <dbReference type="ARBA" id="ARBA00022989"/>
    </source>
</evidence>
<keyword evidence="5 8" id="KW-1133">Transmembrane helix</keyword>
<dbReference type="EMBL" id="JBHSBH010000008">
    <property type="protein sequence ID" value="MFC3996704.1"/>
    <property type="molecule type" value="Genomic_DNA"/>
</dbReference>
<evidence type="ECO:0000313" key="11">
    <source>
        <dbReference type="Proteomes" id="UP001595847"/>
    </source>
</evidence>
<dbReference type="RefSeq" id="WP_378533010.1">
    <property type="nucleotide sequence ID" value="NZ_JBHSBH010000008.1"/>
</dbReference>
<feature type="transmembrane region" description="Helical" evidence="8">
    <location>
        <begin position="82"/>
        <end position="101"/>
    </location>
</feature>
<dbReference type="Gene3D" id="1.20.1250.20">
    <property type="entry name" value="MFS general substrate transporter like domains"/>
    <property type="match status" value="1"/>
</dbReference>
<evidence type="ECO:0000256" key="8">
    <source>
        <dbReference type="SAM" id="Phobius"/>
    </source>
</evidence>
<name>A0ABV8FMU3_9ACTN</name>
<feature type="compositionally biased region" description="Pro residues" evidence="7">
    <location>
        <begin position="412"/>
        <end position="424"/>
    </location>
</feature>
<dbReference type="PANTHER" id="PTHR23517">
    <property type="entry name" value="RESISTANCE PROTEIN MDTM, PUTATIVE-RELATED-RELATED"/>
    <property type="match status" value="1"/>
</dbReference>
<dbReference type="InterPro" id="IPR005829">
    <property type="entry name" value="Sugar_transporter_CS"/>
</dbReference>
<evidence type="ECO:0000256" key="7">
    <source>
        <dbReference type="SAM" id="MobiDB-lite"/>
    </source>
</evidence>
<feature type="transmembrane region" description="Helical" evidence="8">
    <location>
        <begin position="372"/>
        <end position="396"/>
    </location>
</feature>
<evidence type="ECO:0000256" key="4">
    <source>
        <dbReference type="ARBA" id="ARBA00022692"/>
    </source>
</evidence>
<feature type="transmembrane region" description="Helical" evidence="8">
    <location>
        <begin position="169"/>
        <end position="191"/>
    </location>
</feature>
<comment type="caution">
    <text evidence="10">The sequence shown here is derived from an EMBL/GenBank/DDBJ whole genome shotgun (WGS) entry which is preliminary data.</text>
</comment>
<feature type="transmembrane region" description="Helical" evidence="8">
    <location>
        <begin position="47"/>
        <end position="70"/>
    </location>
</feature>
<keyword evidence="3" id="KW-1003">Cell membrane</keyword>
<dbReference type="SUPFAM" id="SSF103473">
    <property type="entry name" value="MFS general substrate transporter"/>
    <property type="match status" value="1"/>
</dbReference>
<reference evidence="11" key="1">
    <citation type="journal article" date="2019" name="Int. J. Syst. Evol. Microbiol.">
        <title>The Global Catalogue of Microorganisms (GCM) 10K type strain sequencing project: providing services to taxonomists for standard genome sequencing and annotation.</title>
        <authorList>
            <consortium name="The Broad Institute Genomics Platform"/>
            <consortium name="The Broad Institute Genome Sequencing Center for Infectious Disease"/>
            <person name="Wu L."/>
            <person name="Ma J."/>
        </authorList>
    </citation>
    <scope>NUCLEOTIDE SEQUENCE [LARGE SCALE GENOMIC DNA]</scope>
    <source>
        <strain evidence="11">TBRC 1826</strain>
    </source>
</reference>